<accession>A0A5P1EW46</accession>
<evidence type="ECO:0000313" key="2">
    <source>
        <dbReference type="Proteomes" id="UP000243459"/>
    </source>
</evidence>
<sequence length="183" mass="21620">MLHSLLVVSCYINLKLSPLLFFNISSFLLQKSQVNHFNALLHLDLTESEEVFLNMLEGLAYLVQGPWVSKSSLIYDGDEEWIRDYILFLFSQNLVIKKRKLEELKIDDSALRQLFTPLAYERELFDDWKFIEERDFTFIKQHPEVHEKHEDAWKRRGGLLEDYIRERVAQHVGSVELSKSSLS</sequence>
<proteinExistence type="predicted"/>
<dbReference type="EMBL" id="CM007385">
    <property type="protein sequence ID" value="ONK70318.1"/>
    <property type="molecule type" value="Genomic_DNA"/>
</dbReference>
<dbReference type="AlphaFoldDB" id="A0A5P1EW46"/>
<dbReference type="Proteomes" id="UP000243459">
    <property type="component" value="Chromosome 5"/>
</dbReference>
<dbReference type="InterPro" id="IPR006886">
    <property type="entry name" value="RNA_pol_III_Rpc5"/>
</dbReference>
<dbReference type="Gramene" id="ONK70318">
    <property type="protein sequence ID" value="ONK70318"/>
    <property type="gene ID" value="A4U43_C05F32490"/>
</dbReference>
<reference evidence="2" key="1">
    <citation type="journal article" date="2017" name="Nat. Commun.">
        <title>The asparagus genome sheds light on the origin and evolution of a young Y chromosome.</title>
        <authorList>
            <person name="Harkess A."/>
            <person name="Zhou J."/>
            <person name="Xu C."/>
            <person name="Bowers J.E."/>
            <person name="Van der Hulst R."/>
            <person name="Ayyampalayam S."/>
            <person name="Mercati F."/>
            <person name="Riccardi P."/>
            <person name="McKain M.R."/>
            <person name="Kakrana A."/>
            <person name="Tang H."/>
            <person name="Ray J."/>
            <person name="Groenendijk J."/>
            <person name="Arikit S."/>
            <person name="Mathioni S.M."/>
            <person name="Nakano M."/>
            <person name="Shan H."/>
            <person name="Telgmann-Rauber A."/>
            <person name="Kanno A."/>
            <person name="Yue Z."/>
            <person name="Chen H."/>
            <person name="Li W."/>
            <person name="Chen Y."/>
            <person name="Xu X."/>
            <person name="Zhang Y."/>
            <person name="Luo S."/>
            <person name="Chen H."/>
            <person name="Gao J."/>
            <person name="Mao Z."/>
            <person name="Pires J.C."/>
            <person name="Luo M."/>
            <person name="Kudrna D."/>
            <person name="Wing R.A."/>
            <person name="Meyers B.C."/>
            <person name="Yi K."/>
            <person name="Kong H."/>
            <person name="Lavrijsen P."/>
            <person name="Sunseri F."/>
            <person name="Falavigna A."/>
            <person name="Ye Y."/>
            <person name="Leebens-Mack J.H."/>
            <person name="Chen G."/>
        </authorList>
    </citation>
    <scope>NUCLEOTIDE SEQUENCE [LARGE SCALE GENOMIC DNA]</scope>
    <source>
        <strain evidence="2">cv. DH0086</strain>
    </source>
</reference>
<evidence type="ECO:0000313" key="1">
    <source>
        <dbReference type="EMBL" id="ONK70318.1"/>
    </source>
</evidence>
<dbReference type="GO" id="GO:0005666">
    <property type="term" value="C:RNA polymerase III complex"/>
    <property type="evidence" value="ECO:0007669"/>
    <property type="project" value="TreeGrafter"/>
</dbReference>
<organism evidence="1 2">
    <name type="scientific">Asparagus officinalis</name>
    <name type="common">Garden asparagus</name>
    <dbReference type="NCBI Taxonomy" id="4686"/>
    <lineage>
        <taxon>Eukaryota</taxon>
        <taxon>Viridiplantae</taxon>
        <taxon>Streptophyta</taxon>
        <taxon>Embryophyta</taxon>
        <taxon>Tracheophyta</taxon>
        <taxon>Spermatophyta</taxon>
        <taxon>Magnoliopsida</taxon>
        <taxon>Liliopsida</taxon>
        <taxon>Asparagales</taxon>
        <taxon>Asparagaceae</taxon>
        <taxon>Asparagoideae</taxon>
        <taxon>Asparagus</taxon>
    </lineage>
</organism>
<keyword evidence="2" id="KW-1185">Reference proteome</keyword>
<gene>
    <name evidence="1" type="ORF">A4U43_C05F32490</name>
</gene>
<protein>
    <submittedName>
        <fullName evidence="1">Uncharacterized protein</fullName>
    </submittedName>
</protein>
<name>A0A5P1EW46_ASPOF</name>
<dbReference type="PANTHER" id="PTHR12069:SF0">
    <property type="entry name" value="DNA-DIRECTED RNA POLYMERASE III SUBUNIT RPC5"/>
    <property type="match status" value="1"/>
</dbReference>
<dbReference type="PANTHER" id="PTHR12069">
    <property type="entry name" value="DNA-DIRECTED RNA POLYMERASES III 80 KDA POLYPEPTIDE RNA POLYMERASE III SUBUNIT 5"/>
    <property type="match status" value="1"/>
</dbReference>
<dbReference type="Pfam" id="PF04801">
    <property type="entry name" value="RPC5"/>
    <property type="match status" value="1"/>
</dbReference>
<dbReference type="GO" id="GO:0042797">
    <property type="term" value="P:tRNA transcription by RNA polymerase III"/>
    <property type="evidence" value="ECO:0007669"/>
    <property type="project" value="TreeGrafter"/>
</dbReference>